<comment type="caution">
    <text evidence="1">The sequence shown here is derived from an EMBL/GenBank/DDBJ whole genome shotgun (WGS) entry which is preliminary data.</text>
</comment>
<reference evidence="1 2" key="1">
    <citation type="journal article" date="2018" name="Microb. Genom.">
        <title>Expanding an expanded genome: long-read sequencing of Trypanosoma cruzi.</title>
        <authorList>
            <person name="Berna L."/>
            <person name="Rodriguez M."/>
            <person name="Chiribao M.L."/>
            <person name="Parodi-Talice A."/>
            <person name="Pita S."/>
            <person name="Rijo G."/>
            <person name="Alvarez-Valin F."/>
            <person name="Robello C."/>
        </authorList>
    </citation>
    <scope>NUCLEOTIDE SEQUENCE [LARGE SCALE GENOMIC DNA]</scope>
    <source>
        <strain evidence="1 2">Dm28c</strain>
    </source>
</reference>
<dbReference type="EMBL" id="PRFA01000113">
    <property type="protein sequence ID" value="PWU86668.1"/>
    <property type="molecule type" value="Genomic_DNA"/>
</dbReference>
<dbReference type="VEuPathDB" id="TriTrypDB:TcCLB.503583.70"/>
<evidence type="ECO:0000313" key="2">
    <source>
        <dbReference type="Proteomes" id="UP000246121"/>
    </source>
</evidence>
<evidence type="ECO:0000313" key="1">
    <source>
        <dbReference type="EMBL" id="PWU86668.1"/>
    </source>
</evidence>
<dbReference type="VEuPathDB" id="TriTrypDB:BCY84_11016"/>
<evidence type="ECO:0008006" key="3">
    <source>
        <dbReference type="Google" id="ProtNLM"/>
    </source>
</evidence>
<dbReference type="AlphaFoldDB" id="A0A2V2UV02"/>
<dbReference type="VEuPathDB" id="TriTrypDB:TcG_08159"/>
<organism evidence="1 2">
    <name type="scientific">Trypanosoma cruzi</name>
    <dbReference type="NCBI Taxonomy" id="5693"/>
    <lineage>
        <taxon>Eukaryota</taxon>
        <taxon>Discoba</taxon>
        <taxon>Euglenozoa</taxon>
        <taxon>Kinetoplastea</taxon>
        <taxon>Metakinetoplastina</taxon>
        <taxon>Trypanosomatida</taxon>
        <taxon>Trypanosomatidae</taxon>
        <taxon>Trypanosoma</taxon>
        <taxon>Schizotrypanum</taxon>
    </lineage>
</organism>
<protein>
    <recommendedName>
        <fullName evidence="3">RanBP2-type domain-containing protein</fullName>
    </recommendedName>
</protein>
<accession>A0A2V2UV02</accession>
<sequence>MLRKPLGAAKCQFVVRRFLPARGAHKNTPPNDMALVMQADCDDVELYPVTITTSTALVQQSPEALLNNANRPLLVTLLLLLHRRGVLEDRHTRQEIARFLVPSVHLDWLPWLWGDGTVSVSSSSSSSSPPPPPGDISALRTLPPVAWRGVIEHEKPNDPSDNLHYWHQVFFALSSNPAFTETGTFDSAHRELLTMMRDYYIDVARAQQLLPPLDDGLIVTRMPPVLLRKLRRSYVEQYRLMQYAELLRAVVDGEELVMPVDGTALLHDAELFEYYLTIPGRRESGVERDKRWACTLEYATFSFQKLFRQQRWKGASVSTALTRPVTLLMNVCVFAKNDNSEGDRYREAILHVMRLFHAQRGNEGDVNDDDNVPSGTAWGLLRLLRDTGVESMLAKCKRLHFGPMRGLLDVCTVAVVTEMLLSLETHTGSEGIKQRFWHDELEILLSPRKIIGSEMYDVIKSYGHPYFATRYGLLNLGARVKAALDVVVTIPESVERYTTDLENWGAFIGRPLRLNICDVPSSQLLSSLLPSSRVGGNSFSTWRCGCQTVNSVQAGHVSCIGCVSRNLVEHEWTCPHCSWCSNSGDYMDKCIDCHRPHLCRISAEGADTASGWNNLPVTPFLWYCEGCFSYSPLGGDAATGGGICSDCGLANKGWSTSYFEWRCGCGEVNSPFRRWCWACSVRRKHAGCKCVSCGTEWKLQPRRLVPATTATAVGDICPSCNGFHPRDVAAWKRRLLRCPFCHWLTPSDVEGCQNCKRTLGVIRQFLTGLPDCPWLCHACGRQHHHRDNEGTLHPPWRESIEACGSCGALRINPVLFEKHEAWVCVNCEGRLVRGFNCPHCLFLHPAVPTMEVGAWRCVVCLSVNNSWNGVCQRRGCGTRRSADSPALPYSPWRCGRCGGHSRSAQVPQCEHCGTVRAAAYPALKSAVDEKRLGRLAELEALLTERAAASDDTAPDLNLGNIPTDDWARCLVDSMRLSIPLG</sequence>
<dbReference type="VEuPathDB" id="TriTrypDB:Tc_MARK_3560"/>
<gene>
    <name evidence="1" type="ORF">C4B63_113g56</name>
</gene>
<dbReference type="VEuPathDB" id="TriTrypDB:TcCL_ESM08973"/>
<dbReference type="VEuPathDB" id="TriTrypDB:TcCLB.504625.40"/>
<proteinExistence type="predicted"/>
<name>A0A2V2UV02_TRYCR</name>
<dbReference type="VEuPathDB" id="TriTrypDB:C3747_167g28"/>
<dbReference type="VEuPathDB" id="TriTrypDB:TcBrA4_0014940"/>
<dbReference type="Proteomes" id="UP000246121">
    <property type="component" value="Unassembled WGS sequence"/>
</dbReference>
<dbReference type="VEuPathDB" id="TriTrypDB:TCSYLVIO_004818"/>
<dbReference type="VEuPathDB" id="TriTrypDB:TCDM_06804"/>
<dbReference type="VEuPathDB" id="TriTrypDB:C4B63_113g56"/>